<dbReference type="EMBL" id="KK198758">
    <property type="protein sequence ID" value="KCW67130.1"/>
    <property type="molecule type" value="Genomic_DNA"/>
</dbReference>
<evidence type="ECO:0000259" key="6">
    <source>
        <dbReference type="Pfam" id="PF23247"/>
    </source>
</evidence>
<evidence type="ECO:0000313" key="7">
    <source>
        <dbReference type="EMBL" id="KCW67130.1"/>
    </source>
</evidence>
<dbReference type="SUPFAM" id="SSF52058">
    <property type="entry name" value="L domain-like"/>
    <property type="match status" value="1"/>
</dbReference>
<dbReference type="Gene3D" id="1.10.8.430">
    <property type="entry name" value="Helical domain of apoptotic protease-activating factors"/>
    <property type="match status" value="1"/>
</dbReference>
<sequence>MGGVGKTTIMMHIHNGLIDDATFDGVVFITVSKDFSIYKLQSDIGKALKCGIMEDEDEKKRAAMLSEHLERKKNCVLILDDVWEHLDLEEVGIPIRAHGFKFVLTTRSFDVCRQMQCQEKIKIEPLSHKEAESLFLEELGPKMQLNLEIEAIMKSIVKECAGLPIGVIMMARSMREVTDVFQWRDSLTKLKESSMGQTDLEKKLLMNLKVSYDRLGNPNIQQCFLSCALYPEDKFIDDFDILKMLGNVCLLEYHVGEVKMHDLLRDMALHIMGVTSMVKAGKGLRRIPPEKYWTDTLEKVSLVESKISEIPLNMSPSCPNLSTLLLNGSLSENVVLPDSFFKQLCGLKVLNLSGCELTKLPNSFSDLVNLRVLLLRDCRKLRRIPYLGKLTSLRKLNVSGCSKLEEVPEGLEMLVNLTYLELRLSSSFEFREHLEVDFLDGQDMTNLRALETLECSFEDANDFNKCVRVIEQSNPHCYYYLRMVQKDYCGSEEFGGFTLIESPKREVEILGWDHAIVSVGGECTGIFILIPQDVQRMRMERCDGITNLSGMGPLEYLESLRICELENLRVLCGGHDEEAIDIHDSPAPTLTPPLLLNLGYLQISNCPKLKYLFGHGSKSNLPHLQWISIYNCEEMVGIIAAVTSPPPHLLPFFPSLEEISIDYCNKMKRAVEPEWMPHFPTLRSITVTCCEKMKEIIRGPPPYSPIEEISLQSLNVESCNNMRKLLPHEWLLHLQNLQSIKVAGCKGMVELISGAGQGQEGSITTSVNNTPSSFKPYSISLPKLECLELSYLHQLKSIYEAPISCDSMKGLNVYGCPELKRIPLQLPLREIEKLPYIWVEDEEKWKTLMWDHPDAQAILQPYLQKWSNAIG</sequence>
<dbReference type="InterPro" id="IPR057135">
    <property type="entry name" value="At4g27190-like_LRR"/>
</dbReference>
<reference evidence="7" key="1">
    <citation type="submission" date="2013-07" db="EMBL/GenBank/DDBJ databases">
        <title>The genome of Eucalyptus grandis.</title>
        <authorList>
            <person name="Schmutz J."/>
            <person name="Hayes R."/>
            <person name="Myburg A."/>
            <person name="Tuskan G."/>
            <person name="Grattapaglia D."/>
            <person name="Rokhsar D.S."/>
        </authorList>
    </citation>
    <scope>NUCLEOTIDE SEQUENCE</scope>
    <source>
        <tissue evidence="7">Leaf extractions</tissue>
    </source>
</reference>
<dbReference type="Pfam" id="PF00931">
    <property type="entry name" value="NB-ARC"/>
    <property type="match status" value="1"/>
</dbReference>
<evidence type="ECO:0000256" key="3">
    <source>
        <dbReference type="ARBA" id="ARBA00022821"/>
    </source>
</evidence>
<comment type="similarity">
    <text evidence="1">Belongs to the disease resistance NB-LRR family.</text>
</comment>
<keyword evidence="2" id="KW-0547">Nucleotide-binding</keyword>
<dbReference type="InterPro" id="IPR001611">
    <property type="entry name" value="Leu-rich_rpt"/>
</dbReference>
<protein>
    <submittedName>
        <fullName evidence="7">Uncharacterized protein</fullName>
    </submittedName>
</protein>
<dbReference type="GO" id="GO:0043531">
    <property type="term" value="F:ADP binding"/>
    <property type="evidence" value="ECO:0007669"/>
    <property type="project" value="InterPro"/>
</dbReference>
<dbReference type="SUPFAM" id="SSF52540">
    <property type="entry name" value="P-loop containing nucleoside triphosphate hydrolases"/>
    <property type="match status" value="1"/>
</dbReference>
<dbReference type="Pfam" id="PF23247">
    <property type="entry name" value="LRR_RPS2"/>
    <property type="match status" value="1"/>
</dbReference>
<keyword evidence="4" id="KW-0067">ATP-binding</keyword>
<gene>
    <name evidence="7" type="ORF">EUGRSUZ_F00914</name>
</gene>
<dbReference type="OMA" id="HITRECD"/>
<dbReference type="Pfam" id="PF13855">
    <property type="entry name" value="LRR_8"/>
    <property type="match status" value="1"/>
</dbReference>
<dbReference type="PANTHER" id="PTHR33463">
    <property type="entry name" value="NB-ARC DOMAIN-CONTAINING PROTEIN-RELATED"/>
    <property type="match status" value="1"/>
</dbReference>
<feature type="domain" description="Disease resistance protein At4g27190-like leucine-rich repeats" evidence="6">
    <location>
        <begin position="693"/>
        <end position="823"/>
    </location>
</feature>
<name>A0A059BN45_EUCGR</name>
<evidence type="ECO:0000256" key="1">
    <source>
        <dbReference type="ARBA" id="ARBA00008894"/>
    </source>
</evidence>
<dbReference type="InterPro" id="IPR002182">
    <property type="entry name" value="NB-ARC"/>
</dbReference>
<dbReference type="InterPro" id="IPR042197">
    <property type="entry name" value="Apaf_helical"/>
</dbReference>
<dbReference type="Gene3D" id="3.80.10.10">
    <property type="entry name" value="Ribonuclease Inhibitor"/>
    <property type="match status" value="3"/>
</dbReference>
<dbReference type="InterPro" id="IPR027417">
    <property type="entry name" value="P-loop_NTPase"/>
</dbReference>
<accession>A0A059BN45</accession>
<dbReference type="InParanoid" id="A0A059BN45"/>
<dbReference type="InterPro" id="IPR050905">
    <property type="entry name" value="Plant_NBS-LRR"/>
</dbReference>
<dbReference type="GO" id="GO:0005524">
    <property type="term" value="F:ATP binding"/>
    <property type="evidence" value="ECO:0007669"/>
    <property type="project" value="UniProtKB-KW"/>
</dbReference>
<dbReference type="Gramene" id="KCW67130">
    <property type="protein sequence ID" value="KCW67130"/>
    <property type="gene ID" value="EUGRSUZ_F00914"/>
</dbReference>
<evidence type="ECO:0000256" key="4">
    <source>
        <dbReference type="ARBA" id="ARBA00022840"/>
    </source>
</evidence>
<dbReference type="InterPro" id="IPR032675">
    <property type="entry name" value="LRR_dom_sf"/>
</dbReference>
<dbReference type="Gene3D" id="3.40.50.300">
    <property type="entry name" value="P-loop containing nucleotide triphosphate hydrolases"/>
    <property type="match status" value="1"/>
</dbReference>
<dbReference type="eggNOG" id="KOG4658">
    <property type="taxonomic scope" value="Eukaryota"/>
</dbReference>
<dbReference type="PANTHER" id="PTHR33463:SF179">
    <property type="entry name" value="NB-ARC DOMAIN-CONTAINING PROTEIN"/>
    <property type="match status" value="1"/>
</dbReference>
<keyword evidence="3" id="KW-0611">Plant defense</keyword>
<evidence type="ECO:0000259" key="5">
    <source>
        <dbReference type="Pfam" id="PF00931"/>
    </source>
</evidence>
<proteinExistence type="inferred from homology"/>
<dbReference type="AlphaFoldDB" id="A0A059BN45"/>
<dbReference type="GO" id="GO:0006952">
    <property type="term" value="P:defense response"/>
    <property type="evidence" value="ECO:0007669"/>
    <property type="project" value="UniProtKB-KW"/>
</dbReference>
<dbReference type="PRINTS" id="PR00364">
    <property type="entry name" value="DISEASERSIST"/>
</dbReference>
<evidence type="ECO:0000256" key="2">
    <source>
        <dbReference type="ARBA" id="ARBA00022741"/>
    </source>
</evidence>
<organism evidence="7">
    <name type="scientific">Eucalyptus grandis</name>
    <name type="common">Flooded gum</name>
    <dbReference type="NCBI Taxonomy" id="71139"/>
    <lineage>
        <taxon>Eukaryota</taxon>
        <taxon>Viridiplantae</taxon>
        <taxon>Streptophyta</taxon>
        <taxon>Embryophyta</taxon>
        <taxon>Tracheophyta</taxon>
        <taxon>Spermatophyta</taxon>
        <taxon>Magnoliopsida</taxon>
        <taxon>eudicotyledons</taxon>
        <taxon>Gunneridae</taxon>
        <taxon>Pentapetalae</taxon>
        <taxon>rosids</taxon>
        <taxon>malvids</taxon>
        <taxon>Myrtales</taxon>
        <taxon>Myrtaceae</taxon>
        <taxon>Myrtoideae</taxon>
        <taxon>Eucalypteae</taxon>
        <taxon>Eucalyptus</taxon>
    </lineage>
</organism>
<feature type="domain" description="NB-ARC" evidence="5">
    <location>
        <begin position="1"/>
        <end position="138"/>
    </location>
</feature>